<gene>
    <name evidence="2" type="ORF">ATEIFO6365_0003008900</name>
</gene>
<feature type="compositionally biased region" description="Basic and acidic residues" evidence="1">
    <location>
        <begin position="569"/>
        <end position="590"/>
    </location>
</feature>
<evidence type="ECO:0000313" key="2">
    <source>
        <dbReference type="EMBL" id="GFF14036.1"/>
    </source>
</evidence>
<feature type="compositionally biased region" description="Basic and acidic residues" evidence="1">
    <location>
        <begin position="383"/>
        <end position="398"/>
    </location>
</feature>
<dbReference type="Proteomes" id="UP000452235">
    <property type="component" value="Unassembled WGS sequence"/>
</dbReference>
<dbReference type="GO" id="GO:0005739">
    <property type="term" value="C:mitochondrion"/>
    <property type="evidence" value="ECO:0007669"/>
    <property type="project" value="InterPro"/>
</dbReference>
<dbReference type="PANTHER" id="PTHR22910:SF6">
    <property type="entry name" value="PROTEIN MGARP"/>
    <property type="match status" value="1"/>
</dbReference>
<reference evidence="2 3" key="1">
    <citation type="submission" date="2020-01" db="EMBL/GenBank/DDBJ databases">
        <title>Aspergillus terreus IFO 6365 whole genome shotgun sequence.</title>
        <authorList>
            <person name="Kanamasa S."/>
            <person name="Takahashi H."/>
        </authorList>
    </citation>
    <scope>NUCLEOTIDE SEQUENCE [LARGE SCALE GENOMIC DNA]</scope>
    <source>
        <strain evidence="2 3">IFO 6365</strain>
    </source>
</reference>
<dbReference type="AlphaFoldDB" id="A0A5M3YSV2"/>
<dbReference type="InterPro" id="IPR026093">
    <property type="entry name" value="MGARP"/>
</dbReference>
<protein>
    <submittedName>
        <fullName evidence="2">PWWP domain protein</fullName>
    </submittedName>
</protein>
<dbReference type="PANTHER" id="PTHR22910">
    <property type="entry name" value="PROTEIN MGARP"/>
    <property type="match status" value="1"/>
</dbReference>
<feature type="compositionally biased region" description="Low complexity" evidence="1">
    <location>
        <begin position="332"/>
        <end position="347"/>
    </location>
</feature>
<dbReference type="OrthoDB" id="62853at2759"/>
<dbReference type="InterPro" id="IPR035441">
    <property type="entry name" value="TFIIS/LEDGF_dom_sf"/>
</dbReference>
<sequence length="590" mass="64156">MADDTPAAPAPEAAELSVTPAEGKPAENSAPEAPKEKEETNGSEEKPSDNVTTSDDKKEEAGTAAEKADAPAETTDAKEPEAATAPADGEAAPEPEANGTPASAKKSSSSKRKSTGGSGSKLSRKKSQSRITHLHAKPGEYYLARLRSFPAWPSIICDEEILPQSLLSTRPVSAARPDGSYRNDYADDGKRAHERTFPVMFFQTNEFAWIPNTDLTPIDPAACKDVSPKNKSKQLLAAYAVAAEGHDLQYFKDLLADHQRALEQEEEEREAQAAAKAAAKAEKDAKKNKRKSMEIVDDEDVDMEDADTAKKSKSSKKRKKDAEDDDEKPAKTPKTGTKLKLTTPKTPASEKKTPASKAKQSASTKKSSKGATSDEGEEGTPADVKETAKPVSQEEAKVKKEKEILFVRHKLQKGFISRDQPPKEEEMTMMDNYFTKLEKHSELEVSIIRSTKINKVLKMIVKLSSIPRDEEFQFRQRAITLLSKWKSVLDAEAPAEDKGDKPKANGLQKEESVDTPAPAELEGEKEEESKPAAAEPQDEKMTDADAAEPAKEDSEKTAPKTEESAGAEKPAEEKTSDEKPAEEKPAEATA</sequence>
<dbReference type="SUPFAM" id="SSF63748">
    <property type="entry name" value="Tudor/PWWP/MBT"/>
    <property type="match status" value="1"/>
</dbReference>
<accession>A0A5M3YSV2</accession>
<dbReference type="PROSITE" id="PS50812">
    <property type="entry name" value="PWWP"/>
    <property type="match status" value="1"/>
</dbReference>
<feature type="compositionally biased region" description="Basic residues" evidence="1">
    <location>
        <begin position="122"/>
        <end position="133"/>
    </location>
</feature>
<dbReference type="InterPro" id="IPR000313">
    <property type="entry name" value="PWWP_dom"/>
</dbReference>
<feature type="compositionally biased region" description="Low complexity" evidence="1">
    <location>
        <begin position="355"/>
        <end position="373"/>
    </location>
</feature>
<feature type="compositionally biased region" description="Basic and acidic residues" evidence="1">
    <location>
        <begin position="33"/>
        <end position="81"/>
    </location>
</feature>
<dbReference type="EMBL" id="BLJY01000003">
    <property type="protein sequence ID" value="GFF14036.1"/>
    <property type="molecule type" value="Genomic_DNA"/>
</dbReference>
<dbReference type="Gene3D" id="2.30.30.140">
    <property type="match status" value="1"/>
</dbReference>
<feature type="compositionally biased region" description="Low complexity" evidence="1">
    <location>
        <begin position="1"/>
        <end position="15"/>
    </location>
</feature>
<name>A0A5M3YSV2_ASPTE</name>
<proteinExistence type="predicted"/>
<feature type="region of interest" description="Disordered" evidence="1">
    <location>
        <begin position="491"/>
        <end position="590"/>
    </location>
</feature>
<feature type="region of interest" description="Disordered" evidence="1">
    <location>
        <begin position="262"/>
        <end position="398"/>
    </location>
</feature>
<feature type="compositionally biased region" description="Acidic residues" evidence="1">
    <location>
        <begin position="295"/>
        <end position="306"/>
    </location>
</feature>
<feature type="compositionally biased region" description="Low complexity" evidence="1">
    <location>
        <begin position="82"/>
        <end position="107"/>
    </location>
</feature>
<keyword evidence="3" id="KW-1185">Reference proteome</keyword>
<dbReference type="SMART" id="SM00293">
    <property type="entry name" value="PWWP"/>
    <property type="match status" value="1"/>
</dbReference>
<comment type="caution">
    <text evidence="2">The sequence shown here is derived from an EMBL/GenBank/DDBJ whole genome shotgun (WGS) entry which is preliminary data.</text>
</comment>
<feature type="compositionally biased region" description="Basic and acidic residues" evidence="1">
    <location>
        <begin position="537"/>
        <end position="563"/>
    </location>
</feature>
<dbReference type="Gene3D" id="1.20.930.10">
    <property type="entry name" value="Conserved domain common to transcription factors TFIIS, elongin A, CRSP70"/>
    <property type="match status" value="1"/>
</dbReference>
<evidence type="ECO:0000313" key="3">
    <source>
        <dbReference type="Proteomes" id="UP000452235"/>
    </source>
</evidence>
<evidence type="ECO:0000256" key="1">
    <source>
        <dbReference type="SAM" id="MobiDB-lite"/>
    </source>
</evidence>
<dbReference type="Pfam" id="PF00855">
    <property type="entry name" value="PWWP"/>
    <property type="match status" value="1"/>
</dbReference>
<organism evidence="2 3">
    <name type="scientific">Aspergillus terreus</name>
    <dbReference type="NCBI Taxonomy" id="33178"/>
    <lineage>
        <taxon>Eukaryota</taxon>
        <taxon>Fungi</taxon>
        <taxon>Dikarya</taxon>
        <taxon>Ascomycota</taxon>
        <taxon>Pezizomycotina</taxon>
        <taxon>Eurotiomycetes</taxon>
        <taxon>Eurotiomycetidae</taxon>
        <taxon>Eurotiales</taxon>
        <taxon>Aspergillaceae</taxon>
        <taxon>Aspergillus</taxon>
        <taxon>Aspergillus subgen. Circumdati</taxon>
    </lineage>
</organism>
<dbReference type="SUPFAM" id="SSF47676">
    <property type="entry name" value="Conserved domain common to transcription factors TFIIS, elongin A, CRSP70"/>
    <property type="match status" value="1"/>
</dbReference>
<feature type="compositionally biased region" description="Basic and acidic residues" evidence="1">
    <location>
        <begin position="495"/>
        <end position="512"/>
    </location>
</feature>
<feature type="region of interest" description="Disordered" evidence="1">
    <location>
        <begin position="1"/>
        <end position="133"/>
    </location>
</feature>
<dbReference type="VEuPathDB" id="FungiDB:ATEG_00081"/>